<name>A0ABQ4WQ00_9ASTR</name>
<comment type="caution">
    <text evidence="2">The sequence shown here is derived from an EMBL/GenBank/DDBJ whole genome shotgun (WGS) entry which is preliminary data.</text>
</comment>
<gene>
    <name evidence="2" type="ORF">Tco_0628324</name>
</gene>
<reference evidence="2" key="1">
    <citation type="journal article" date="2022" name="Int. J. Mol. Sci.">
        <title>Draft Genome of Tanacetum Coccineum: Genomic Comparison of Closely Related Tanacetum-Family Plants.</title>
        <authorList>
            <person name="Yamashiro T."/>
            <person name="Shiraishi A."/>
            <person name="Nakayama K."/>
            <person name="Satake H."/>
        </authorList>
    </citation>
    <scope>NUCLEOTIDE SEQUENCE</scope>
</reference>
<evidence type="ECO:0000313" key="3">
    <source>
        <dbReference type="Proteomes" id="UP001151760"/>
    </source>
</evidence>
<reference evidence="2" key="2">
    <citation type="submission" date="2022-01" db="EMBL/GenBank/DDBJ databases">
        <authorList>
            <person name="Yamashiro T."/>
            <person name="Shiraishi A."/>
            <person name="Satake H."/>
            <person name="Nakayama K."/>
        </authorList>
    </citation>
    <scope>NUCLEOTIDE SEQUENCE</scope>
</reference>
<keyword evidence="3" id="KW-1185">Reference proteome</keyword>
<protein>
    <submittedName>
        <fullName evidence="2">Uncharacterized protein</fullName>
    </submittedName>
</protein>
<feature type="compositionally biased region" description="Basic and acidic residues" evidence="1">
    <location>
        <begin position="18"/>
        <end position="74"/>
    </location>
</feature>
<evidence type="ECO:0000256" key="1">
    <source>
        <dbReference type="SAM" id="MobiDB-lite"/>
    </source>
</evidence>
<feature type="region of interest" description="Disordered" evidence="1">
    <location>
        <begin position="139"/>
        <end position="170"/>
    </location>
</feature>
<evidence type="ECO:0000313" key="2">
    <source>
        <dbReference type="EMBL" id="GJS54962.1"/>
    </source>
</evidence>
<feature type="region of interest" description="Disordered" evidence="1">
    <location>
        <begin position="1"/>
        <end position="110"/>
    </location>
</feature>
<dbReference type="EMBL" id="BQNB010008837">
    <property type="protein sequence ID" value="GJS54962.1"/>
    <property type="molecule type" value="Genomic_DNA"/>
</dbReference>
<feature type="compositionally biased region" description="Basic and acidic residues" evidence="1">
    <location>
        <begin position="157"/>
        <end position="170"/>
    </location>
</feature>
<dbReference type="Proteomes" id="UP001151760">
    <property type="component" value="Unassembled WGS sequence"/>
</dbReference>
<feature type="compositionally biased region" description="Basic and acidic residues" evidence="1">
    <location>
        <begin position="84"/>
        <end position="100"/>
    </location>
</feature>
<organism evidence="2 3">
    <name type="scientific">Tanacetum coccineum</name>
    <dbReference type="NCBI Taxonomy" id="301880"/>
    <lineage>
        <taxon>Eukaryota</taxon>
        <taxon>Viridiplantae</taxon>
        <taxon>Streptophyta</taxon>
        <taxon>Embryophyta</taxon>
        <taxon>Tracheophyta</taxon>
        <taxon>Spermatophyta</taxon>
        <taxon>Magnoliopsida</taxon>
        <taxon>eudicotyledons</taxon>
        <taxon>Gunneridae</taxon>
        <taxon>Pentapetalae</taxon>
        <taxon>asterids</taxon>
        <taxon>campanulids</taxon>
        <taxon>Asterales</taxon>
        <taxon>Asteraceae</taxon>
        <taxon>Asteroideae</taxon>
        <taxon>Anthemideae</taxon>
        <taxon>Anthemidinae</taxon>
        <taxon>Tanacetum</taxon>
    </lineage>
</organism>
<proteinExistence type="predicted"/>
<sequence length="188" mass="21174">MREGETLRGIFEGLEEWGSERTGKEVGRITRGEGEDRGENERMKHEIEIEGKGKGGEEEGGNEKEGTGRRREEVNGGECAKIGDANERGKRRKEGGEVKEYKRRKGMRKGYVKKRLAGKKGEGRGEAVERGKWHEISGVEGSVIVGESRGGLGKMRGNREEENEGGRNREKKISRERVWEGTEEIFEK</sequence>
<feature type="compositionally biased region" description="Basic residues" evidence="1">
    <location>
        <begin position="101"/>
        <end position="110"/>
    </location>
</feature>
<accession>A0ABQ4WQ00</accession>